<dbReference type="PRINTS" id="PR01415">
    <property type="entry name" value="ANKYRIN"/>
</dbReference>
<dbReference type="PANTHER" id="PTHR24198">
    <property type="entry name" value="ANKYRIN REPEAT AND PROTEIN KINASE DOMAIN-CONTAINING PROTEIN"/>
    <property type="match status" value="1"/>
</dbReference>
<dbReference type="AlphaFoldDB" id="R7TSP2"/>
<reference evidence="6" key="1">
    <citation type="submission" date="2012-12" db="EMBL/GenBank/DDBJ databases">
        <authorList>
            <person name="Hellsten U."/>
            <person name="Grimwood J."/>
            <person name="Chapman J.A."/>
            <person name="Shapiro H."/>
            <person name="Aerts A."/>
            <person name="Otillar R.P."/>
            <person name="Terry A.Y."/>
            <person name="Boore J.L."/>
            <person name="Simakov O."/>
            <person name="Marletaz F."/>
            <person name="Cho S.-J."/>
            <person name="Edsinger-Gonzales E."/>
            <person name="Havlak P."/>
            <person name="Kuo D.-H."/>
            <person name="Larsson T."/>
            <person name="Lv J."/>
            <person name="Arendt D."/>
            <person name="Savage R."/>
            <person name="Osoegawa K."/>
            <person name="de Jong P."/>
            <person name="Lindberg D.R."/>
            <person name="Seaver E.C."/>
            <person name="Weisblat D.A."/>
            <person name="Putnam N.H."/>
            <person name="Grigoriev I.V."/>
            <person name="Rokhsar D.S."/>
        </authorList>
    </citation>
    <scope>NUCLEOTIDE SEQUENCE</scope>
    <source>
        <strain evidence="6">I ESC-2004</strain>
    </source>
</reference>
<name>R7TSP2_CAPTE</name>
<feature type="repeat" description="ANK" evidence="3">
    <location>
        <begin position="55"/>
        <end position="87"/>
    </location>
</feature>
<keyword evidence="2 3" id="KW-0040">ANK repeat</keyword>
<keyword evidence="6" id="KW-1185">Reference proteome</keyword>
<dbReference type="Gene3D" id="1.25.40.20">
    <property type="entry name" value="Ankyrin repeat-containing domain"/>
    <property type="match status" value="2"/>
</dbReference>
<evidence type="ECO:0000256" key="1">
    <source>
        <dbReference type="ARBA" id="ARBA00022737"/>
    </source>
</evidence>
<evidence type="ECO:0000313" key="6">
    <source>
        <dbReference type="Proteomes" id="UP000014760"/>
    </source>
</evidence>
<dbReference type="PROSITE" id="PS50297">
    <property type="entry name" value="ANK_REP_REGION"/>
    <property type="match status" value="3"/>
</dbReference>
<evidence type="ECO:0000256" key="2">
    <source>
        <dbReference type="ARBA" id="ARBA00023043"/>
    </source>
</evidence>
<dbReference type="Pfam" id="PF00023">
    <property type="entry name" value="Ank"/>
    <property type="match status" value="1"/>
</dbReference>
<dbReference type="Pfam" id="PF12796">
    <property type="entry name" value="Ank_2"/>
    <property type="match status" value="1"/>
</dbReference>
<dbReference type="InterPro" id="IPR002110">
    <property type="entry name" value="Ankyrin_rpt"/>
</dbReference>
<organism evidence="4">
    <name type="scientific">Capitella teleta</name>
    <name type="common">Polychaete worm</name>
    <dbReference type="NCBI Taxonomy" id="283909"/>
    <lineage>
        <taxon>Eukaryota</taxon>
        <taxon>Metazoa</taxon>
        <taxon>Spiralia</taxon>
        <taxon>Lophotrochozoa</taxon>
        <taxon>Annelida</taxon>
        <taxon>Polychaeta</taxon>
        <taxon>Sedentaria</taxon>
        <taxon>Scolecida</taxon>
        <taxon>Capitellidae</taxon>
        <taxon>Capitella</taxon>
    </lineage>
</organism>
<dbReference type="OrthoDB" id="10257076at2759"/>
<evidence type="ECO:0000313" key="4">
    <source>
        <dbReference type="EMBL" id="ELT96903.1"/>
    </source>
</evidence>
<proteinExistence type="predicted"/>
<feature type="repeat" description="ANK" evidence="3">
    <location>
        <begin position="18"/>
        <end position="50"/>
    </location>
</feature>
<feature type="repeat" description="ANK" evidence="3">
    <location>
        <begin position="97"/>
        <end position="129"/>
    </location>
</feature>
<feature type="non-terminal residue" evidence="4">
    <location>
        <position position="130"/>
    </location>
</feature>
<evidence type="ECO:0000256" key="3">
    <source>
        <dbReference type="PROSITE-ProRule" id="PRU00023"/>
    </source>
</evidence>
<dbReference type="EMBL" id="AMQN01000266">
    <property type="status" value="NOT_ANNOTATED_CDS"/>
    <property type="molecule type" value="Genomic_DNA"/>
</dbReference>
<accession>R7TSP2</accession>
<dbReference type="EMBL" id="KB308724">
    <property type="protein sequence ID" value="ELT96903.1"/>
    <property type="molecule type" value="Genomic_DNA"/>
</dbReference>
<protein>
    <submittedName>
        <fullName evidence="4 5">Uncharacterized protein</fullName>
    </submittedName>
</protein>
<reference evidence="4 6" key="2">
    <citation type="journal article" date="2013" name="Nature">
        <title>Insights into bilaterian evolution from three spiralian genomes.</title>
        <authorList>
            <person name="Simakov O."/>
            <person name="Marletaz F."/>
            <person name="Cho S.J."/>
            <person name="Edsinger-Gonzales E."/>
            <person name="Havlak P."/>
            <person name="Hellsten U."/>
            <person name="Kuo D.H."/>
            <person name="Larsson T."/>
            <person name="Lv J."/>
            <person name="Arendt D."/>
            <person name="Savage R."/>
            <person name="Osoegawa K."/>
            <person name="de Jong P."/>
            <person name="Grimwood J."/>
            <person name="Chapman J.A."/>
            <person name="Shapiro H."/>
            <person name="Aerts A."/>
            <person name="Otillar R.P."/>
            <person name="Terry A.Y."/>
            <person name="Boore J.L."/>
            <person name="Grigoriev I.V."/>
            <person name="Lindberg D.R."/>
            <person name="Seaver E.C."/>
            <person name="Weisblat D.A."/>
            <person name="Putnam N.H."/>
            <person name="Rokhsar D.S."/>
        </authorList>
    </citation>
    <scope>NUCLEOTIDE SEQUENCE</scope>
    <source>
        <strain evidence="4 6">I ESC-2004</strain>
    </source>
</reference>
<dbReference type="HOGENOM" id="CLU_000134_18_9_1"/>
<dbReference type="PROSITE" id="PS50088">
    <property type="entry name" value="ANK_REPEAT"/>
    <property type="match status" value="3"/>
</dbReference>
<dbReference type="InterPro" id="IPR036770">
    <property type="entry name" value="Ankyrin_rpt-contain_sf"/>
</dbReference>
<dbReference type="OMA" id="CHYDHEN"/>
<dbReference type="EnsemblMetazoa" id="CapteT120907">
    <property type="protein sequence ID" value="CapteP120907"/>
    <property type="gene ID" value="CapteG120907"/>
</dbReference>
<dbReference type="SUPFAM" id="SSF48403">
    <property type="entry name" value="Ankyrin repeat"/>
    <property type="match status" value="1"/>
</dbReference>
<dbReference type="STRING" id="283909.R7TSP2"/>
<keyword evidence="1" id="KW-0677">Repeat</keyword>
<dbReference type="PANTHER" id="PTHR24198:SF165">
    <property type="entry name" value="ANKYRIN REPEAT-CONTAINING PROTEIN-RELATED"/>
    <property type="match status" value="1"/>
</dbReference>
<sequence>MTHCLLSLDHAPHPVDTDGLSPLHLAARAGLSSVAEALLRAGAQVNAGAASSQSAQQTPLHFAARYKHASTAELLLKGGADVNASESMPCTDREASVGYTALHWAAENGDTSMVRLLLSFDADLNRQASF</sequence>
<dbReference type="Proteomes" id="UP000014760">
    <property type="component" value="Unassembled WGS sequence"/>
</dbReference>
<evidence type="ECO:0000313" key="5">
    <source>
        <dbReference type="EnsemblMetazoa" id="CapteP120907"/>
    </source>
</evidence>
<dbReference type="SMART" id="SM00248">
    <property type="entry name" value="ANK"/>
    <property type="match status" value="3"/>
</dbReference>
<reference evidence="5" key="3">
    <citation type="submission" date="2015-06" db="UniProtKB">
        <authorList>
            <consortium name="EnsemblMetazoa"/>
        </authorList>
    </citation>
    <scope>IDENTIFICATION</scope>
</reference>
<gene>
    <name evidence="4" type="ORF">CAPTEDRAFT_120907</name>
</gene>